<evidence type="ECO:0000256" key="1">
    <source>
        <dbReference type="SAM" id="MobiDB-lite"/>
    </source>
</evidence>
<dbReference type="PANTHER" id="PTHR21180:SF32">
    <property type="entry name" value="ENDONUCLEASE_EXONUCLEASE_PHOSPHATASE FAMILY DOMAIN-CONTAINING PROTEIN 1"/>
    <property type="match status" value="1"/>
</dbReference>
<dbReference type="SUPFAM" id="SSF47781">
    <property type="entry name" value="RuvA domain 2-like"/>
    <property type="match status" value="1"/>
</dbReference>
<evidence type="ECO:0000259" key="3">
    <source>
        <dbReference type="SMART" id="SM00278"/>
    </source>
</evidence>
<feature type="region of interest" description="Disordered" evidence="1">
    <location>
        <begin position="19"/>
        <end position="50"/>
    </location>
</feature>
<feature type="region of interest" description="Disordered" evidence="1">
    <location>
        <begin position="196"/>
        <end position="220"/>
    </location>
</feature>
<dbReference type="GO" id="GO:0006281">
    <property type="term" value="P:DNA repair"/>
    <property type="evidence" value="ECO:0007669"/>
    <property type="project" value="InterPro"/>
</dbReference>
<dbReference type="InterPro" id="IPR010994">
    <property type="entry name" value="RuvA_2-like"/>
</dbReference>
<gene>
    <name evidence="4" type="ORF">EK0264_02960</name>
</gene>
<feature type="region of interest" description="Disordered" evidence="1">
    <location>
        <begin position="107"/>
        <end position="135"/>
    </location>
</feature>
<dbReference type="GO" id="GO:0015628">
    <property type="term" value="P:protein secretion by the type II secretion system"/>
    <property type="evidence" value="ECO:0007669"/>
    <property type="project" value="TreeGrafter"/>
</dbReference>
<dbReference type="InterPro" id="IPR004509">
    <property type="entry name" value="Competence_ComEA_HhH"/>
</dbReference>
<dbReference type="InterPro" id="IPR003583">
    <property type="entry name" value="Hlx-hairpin-Hlx_DNA-bd_motif"/>
</dbReference>
<feature type="domain" description="Helix-hairpin-helix DNA-binding motif class 1" evidence="3">
    <location>
        <begin position="262"/>
        <end position="281"/>
    </location>
</feature>
<dbReference type="Gene3D" id="3.10.560.10">
    <property type="entry name" value="Outer membrane lipoprotein wza domain like"/>
    <property type="match status" value="1"/>
</dbReference>
<keyword evidence="2" id="KW-0812">Transmembrane</keyword>
<dbReference type="InterPro" id="IPR051675">
    <property type="entry name" value="Endo/Exo/Phosphatase_dom_1"/>
</dbReference>
<dbReference type="GO" id="GO:0003677">
    <property type="term" value="F:DNA binding"/>
    <property type="evidence" value="ECO:0007669"/>
    <property type="project" value="InterPro"/>
</dbReference>
<keyword evidence="2" id="KW-1133">Transmembrane helix</keyword>
<dbReference type="Proteomes" id="UP000463857">
    <property type="component" value="Chromosome"/>
</dbReference>
<keyword evidence="2" id="KW-0472">Membrane</keyword>
<dbReference type="EMBL" id="CP047156">
    <property type="protein sequence ID" value="QHB99346.1"/>
    <property type="molecule type" value="Genomic_DNA"/>
</dbReference>
<dbReference type="PANTHER" id="PTHR21180">
    <property type="entry name" value="ENDONUCLEASE/EXONUCLEASE/PHOSPHATASE FAMILY DOMAIN-CONTAINING PROTEIN 1"/>
    <property type="match status" value="1"/>
</dbReference>
<dbReference type="Pfam" id="PF12836">
    <property type="entry name" value="HHH_3"/>
    <property type="match status" value="1"/>
</dbReference>
<dbReference type="GO" id="GO:0015627">
    <property type="term" value="C:type II protein secretion system complex"/>
    <property type="evidence" value="ECO:0007669"/>
    <property type="project" value="TreeGrafter"/>
</dbReference>
<dbReference type="KEGG" id="eke:EK0264_02960"/>
<name>A0A7L4YLB5_9ACTN</name>
<dbReference type="Pfam" id="PF10531">
    <property type="entry name" value="SLBB"/>
    <property type="match status" value="1"/>
</dbReference>
<feature type="transmembrane region" description="Helical" evidence="2">
    <location>
        <begin position="66"/>
        <end position="86"/>
    </location>
</feature>
<proteinExistence type="predicted"/>
<feature type="domain" description="Helix-hairpin-helix DNA-binding motif class 1" evidence="3">
    <location>
        <begin position="232"/>
        <end position="251"/>
    </location>
</feature>
<evidence type="ECO:0000313" key="4">
    <source>
        <dbReference type="EMBL" id="QHB99346.1"/>
    </source>
</evidence>
<dbReference type="SMART" id="SM00278">
    <property type="entry name" value="HhH1"/>
    <property type="match status" value="2"/>
</dbReference>
<feature type="compositionally biased region" description="Low complexity" evidence="1">
    <location>
        <begin position="208"/>
        <end position="220"/>
    </location>
</feature>
<keyword evidence="5" id="KW-1185">Reference proteome</keyword>
<dbReference type="OrthoDB" id="9758724at2"/>
<reference evidence="4 5" key="1">
    <citation type="journal article" date="2018" name="Int. J. Syst. Evol. Microbiol.">
        <title>Epidermidibacterium keratini gen. nov., sp. nov., a member of the family Sporichthyaceae, isolated from keratin epidermis.</title>
        <authorList>
            <person name="Lee D.G."/>
            <person name="Trujillo M.E."/>
            <person name="Kang S."/>
            <person name="Nam J.J."/>
            <person name="Kim Y.J."/>
        </authorList>
    </citation>
    <scope>NUCLEOTIDE SEQUENCE [LARGE SCALE GENOMIC DNA]</scope>
    <source>
        <strain evidence="4 5">EPI-7</strain>
    </source>
</reference>
<dbReference type="AlphaFoldDB" id="A0A7L4YLB5"/>
<evidence type="ECO:0000256" key="2">
    <source>
        <dbReference type="SAM" id="Phobius"/>
    </source>
</evidence>
<protein>
    <submittedName>
        <fullName evidence="4">Competence protein ComEA</fullName>
    </submittedName>
</protein>
<dbReference type="InParanoid" id="A0A7L4YLB5"/>
<dbReference type="RefSeq" id="WP_159542724.1">
    <property type="nucleotide sequence ID" value="NZ_CP047156.1"/>
</dbReference>
<sequence>MDRQRTSERDEQIARIREIFESTKDQSADETPTGEIDTRGLLGDDLGPAGRTPKARVRVAMAERPALAYIVVAVVAAALAAGLTWLSRPAAEPVEGAAAPTKIASVEEGAGTSGSPPTAPGDGGADASGGPQTSASPATIVVSVVGTVVTPGLVTLADGARVSDAIDAAGGALPGTDLSTINLARKVADGEQIAVGVPGATDQGGGSSAPDDSAPSGAASAAKVNVNSASAQELDSLPGIGPVLAQSIIVFRETNGPFGSVDELTEVSGIGPAVLAKIKDLVTV</sequence>
<dbReference type="Gene3D" id="1.10.150.320">
    <property type="entry name" value="Photosystem II 12 kDa extrinsic protein"/>
    <property type="match status" value="1"/>
</dbReference>
<dbReference type="NCBIfam" id="TIGR00426">
    <property type="entry name" value="competence protein ComEA helix-hairpin-helix repeat region"/>
    <property type="match status" value="1"/>
</dbReference>
<accession>A0A7L4YLB5</accession>
<organism evidence="4 5">
    <name type="scientific">Epidermidibacterium keratini</name>
    <dbReference type="NCBI Taxonomy" id="1891644"/>
    <lineage>
        <taxon>Bacteria</taxon>
        <taxon>Bacillati</taxon>
        <taxon>Actinomycetota</taxon>
        <taxon>Actinomycetes</taxon>
        <taxon>Sporichthyales</taxon>
        <taxon>Sporichthyaceae</taxon>
        <taxon>Epidermidibacterium</taxon>
    </lineage>
</organism>
<evidence type="ECO:0000313" key="5">
    <source>
        <dbReference type="Proteomes" id="UP000463857"/>
    </source>
</evidence>
<dbReference type="InterPro" id="IPR019554">
    <property type="entry name" value="Soluble_ligand-bd"/>
</dbReference>